<evidence type="ECO:0000313" key="1">
    <source>
        <dbReference type="EMBL" id="JAD27878.1"/>
    </source>
</evidence>
<organism evidence="1">
    <name type="scientific">Arundo donax</name>
    <name type="common">Giant reed</name>
    <name type="synonym">Donax arundinaceus</name>
    <dbReference type="NCBI Taxonomy" id="35708"/>
    <lineage>
        <taxon>Eukaryota</taxon>
        <taxon>Viridiplantae</taxon>
        <taxon>Streptophyta</taxon>
        <taxon>Embryophyta</taxon>
        <taxon>Tracheophyta</taxon>
        <taxon>Spermatophyta</taxon>
        <taxon>Magnoliopsida</taxon>
        <taxon>Liliopsida</taxon>
        <taxon>Poales</taxon>
        <taxon>Poaceae</taxon>
        <taxon>PACMAD clade</taxon>
        <taxon>Arundinoideae</taxon>
        <taxon>Arundineae</taxon>
        <taxon>Arundo</taxon>
    </lineage>
</organism>
<reference evidence="1" key="1">
    <citation type="submission" date="2014-09" db="EMBL/GenBank/DDBJ databases">
        <authorList>
            <person name="Magalhaes I.L.F."/>
            <person name="Oliveira U."/>
            <person name="Santos F.R."/>
            <person name="Vidigal T.H.D.A."/>
            <person name="Brescovit A.D."/>
            <person name="Santos A.J."/>
        </authorList>
    </citation>
    <scope>NUCLEOTIDE SEQUENCE</scope>
    <source>
        <tissue evidence="1">Shoot tissue taken approximately 20 cm above the soil surface</tissue>
    </source>
</reference>
<proteinExistence type="predicted"/>
<reference evidence="1" key="2">
    <citation type="journal article" date="2015" name="Data Brief">
        <title>Shoot transcriptome of the giant reed, Arundo donax.</title>
        <authorList>
            <person name="Barrero R.A."/>
            <person name="Guerrero F.D."/>
            <person name="Moolhuijzen P."/>
            <person name="Goolsby J.A."/>
            <person name="Tidwell J."/>
            <person name="Bellgard S.E."/>
            <person name="Bellgard M.I."/>
        </authorList>
    </citation>
    <scope>NUCLEOTIDE SEQUENCE</scope>
    <source>
        <tissue evidence="1">Shoot tissue taken approximately 20 cm above the soil surface</tissue>
    </source>
</reference>
<dbReference type="AlphaFoldDB" id="A0A0A8YQ25"/>
<protein>
    <submittedName>
        <fullName evidence="1">Uncharacterized protein</fullName>
    </submittedName>
</protein>
<sequence>MPQSSPPATSSLRPTALLPVCELPLHPAVQPVTARSPR</sequence>
<accession>A0A0A8YQ25</accession>
<name>A0A0A8YQ25_ARUDO</name>
<dbReference type="EMBL" id="GBRH01270017">
    <property type="protein sequence ID" value="JAD27878.1"/>
    <property type="molecule type" value="Transcribed_RNA"/>
</dbReference>